<dbReference type="InterPro" id="IPR003870">
    <property type="entry name" value="DUF222"/>
</dbReference>
<gene>
    <name evidence="4" type="ORF">ATL45_5109</name>
    <name evidence="5" type="ORF">SAMN05421805_10975</name>
</gene>
<dbReference type="SMART" id="SM00507">
    <property type="entry name" value="HNHc"/>
    <property type="match status" value="1"/>
</dbReference>
<evidence type="ECO:0000313" key="7">
    <source>
        <dbReference type="Proteomes" id="UP000270697"/>
    </source>
</evidence>
<dbReference type="STRING" id="455193.SAMN05421805_10975"/>
<keyword evidence="5" id="KW-0378">Hydrolase</keyword>
<dbReference type="AlphaFoldDB" id="A0A1I5EA79"/>
<reference evidence="5 6" key="1">
    <citation type="submission" date="2016-10" db="EMBL/GenBank/DDBJ databases">
        <authorList>
            <person name="de Groot N.N."/>
        </authorList>
    </citation>
    <scope>NUCLEOTIDE SEQUENCE [LARGE SCALE GENOMIC DNA]</scope>
    <source>
        <strain evidence="5 6">CPCC 201259</strain>
    </source>
</reference>
<protein>
    <submittedName>
        <fullName evidence="5">HNH endonuclease</fullName>
    </submittedName>
</protein>
<evidence type="ECO:0000259" key="3">
    <source>
        <dbReference type="SMART" id="SM00507"/>
    </source>
</evidence>
<feature type="domain" description="HNH nuclease" evidence="3">
    <location>
        <begin position="352"/>
        <end position="404"/>
    </location>
</feature>
<dbReference type="GO" id="GO:0008270">
    <property type="term" value="F:zinc ion binding"/>
    <property type="evidence" value="ECO:0007669"/>
    <property type="project" value="InterPro"/>
</dbReference>
<dbReference type="Pfam" id="PF01844">
    <property type="entry name" value="HNH"/>
    <property type="match status" value="1"/>
</dbReference>
<dbReference type="EMBL" id="FOUP01000009">
    <property type="protein sequence ID" value="SFO08280.1"/>
    <property type="molecule type" value="Genomic_DNA"/>
</dbReference>
<dbReference type="RefSeq" id="WP_256258463.1">
    <property type="nucleotide sequence ID" value="NZ_FOUP01000009.1"/>
</dbReference>
<accession>A0A1I5EA79</accession>
<dbReference type="Proteomes" id="UP000199398">
    <property type="component" value="Unassembled WGS sequence"/>
</dbReference>
<sequence>MTPLMTTFTATSGAGAGMVAATTGPGAAVAESWAESSRATSYTDAELTGRIAEIERVIRQARMEQLELIAEADRRRLFAEQSARSTQAWLQNLLRIDSREAKARLQVAADVTTSPDAHDGSTTELPATAQTLSEGVLGLEHATIIRRCVRALPESAKQRAGEVEALLAANARRMCPRDLAKLAERITYTLDKDGALQEERAQHEARELHYATARDGMLVIKARLDRETGAKFVAALRPLAAPRPETDGEKDPRTVGQRNADGFAAMVDLVLDSDQMPRTGGQRPHLTVTIDFDDLKQRLTNGTPGTLTATEQSITAENVRRIACDCEVLPMVLNGDSLPLDVGTTQRTAPTHIRAALLQRDGVCAFPDCDRPPGTPQAHHIKHWIDGGPTELNNMVMLCPHHHRRIHDQHWTITLHQGRPMFTPPSSVDKSRKPKPGGKARPAAYRETLQGLIPTPRTPEGTP</sequence>
<dbReference type="CDD" id="cd00085">
    <property type="entry name" value="HNHc"/>
    <property type="match status" value="1"/>
</dbReference>
<organism evidence="5 6">
    <name type="scientific">Saccharopolyspora antimicrobica</name>
    <dbReference type="NCBI Taxonomy" id="455193"/>
    <lineage>
        <taxon>Bacteria</taxon>
        <taxon>Bacillati</taxon>
        <taxon>Actinomycetota</taxon>
        <taxon>Actinomycetes</taxon>
        <taxon>Pseudonocardiales</taxon>
        <taxon>Pseudonocardiaceae</taxon>
        <taxon>Saccharopolyspora</taxon>
    </lineage>
</organism>
<name>A0A1I5EA79_9PSEU</name>
<dbReference type="GO" id="GO:0003676">
    <property type="term" value="F:nucleic acid binding"/>
    <property type="evidence" value="ECO:0007669"/>
    <property type="project" value="InterPro"/>
</dbReference>
<evidence type="ECO:0000313" key="4">
    <source>
        <dbReference type="EMBL" id="RKT86730.1"/>
    </source>
</evidence>
<keyword evidence="5" id="KW-0255">Endonuclease</keyword>
<reference evidence="4 7" key="2">
    <citation type="submission" date="2018-10" db="EMBL/GenBank/DDBJ databases">
        <title>Sequencing the genomes of 1000 actinobacteria strains.</title>
        <authorList>
            <person name="Klenk H.-P."/>
        </authorList>
    </citation>
    <scope>NUCLEOTIDE SEQUENCE [LARGE SCALE GENOMIC DNA]</scope>
    <source>
        <strain evidence="4 7">DSM 45119</strain>
    </source>
</reference>
<dbReference type="GO" id="GO:0004519">
    <property type="term" value="F:endonuclease activity"/>
    <property type="evidence" value="ECO:0007669"/>
    <property type="project" value="UniProtKB-KW"/>
</dbReference>
<evidence type="ECO:0000256" key="1">
    <source>
        <dbReference type="ARBA" id="ARBA00023450"/>
    </source>
</evidence>
<comment type="similarity">
    <text evidence="1">Belongs to the Rv1128c/1148c/1588c/1702c/1945/3466 family.</text>
</comment>
<keyword evidence="7" id="KW-1185">Reference proteome</keyword>
<dbReference type="Proteomes" id="UP000270697">
    <property type="component" value="Unassembled WGS sequence"/>
</dbReference>
<dbReference type="InterPro" id="IPR002711">
    <property type="entry name" value="HNH"/>
</dbReference>
<feature type="region of interest" description="Disordered" evidence="2">
    <location>
        <begin position="417"/>
        <end position="463"/>
    </location>
</feature>
<proteinExistence type="inferred from homology"/>
<evidence type="ECO:0000313" key="6">
    <source>
        <dbReference type="Proteomes" id="UP000199398"/>
    </source>
</evidence>
<dbReference type="Gene3D" id="1.10.30.50">
    <property type="match status" value="1"/>
</dbReference>
<keyword evidence="5" id="KW-0540">Nuclease</keyword>
<dbReference type="EMBL" id="RBXX01000002">
    <property type="protein sequence ID" value="RKT86730.1"/>
    <property type="molecule type" value="Genomic_DNA"/>
</dbReference>
<dbReference type="Pfam" id="PF02720">
    <property type="entry name" value="DUF222"/>
    <property type="match status" value="1"/>
</dbReference>
<dbReference type="InterPro" id="IPR003615">
    <property type="entry name" value="HNH_nuc"/>
</dbReference>
<evidence type="ECO:0000313" key="5">
    <source>
        <dbReference type="EMBL" id="SFO08280.1"/>
    </source>
</evidence>
<evidence type="ECO:0000256" key="2">
    <source>
        <dbReference type="SAM" id="MobiDB-lite"/>
    </source>
</evidence>